<dbReference type="EMBL" id="JARPUR010000008">
    <property type="protein sequence ID" value="KAK4871930.1"/>
    <property type="molecule type" value="Genomic_DNA"/>
</dbReference>
<gene>
    <name evidence="1" type="ORF">RN001_016054</name>
</gene>
<organism evidence="1 2">
    <name type="scientific">Aquatica leii</name>
    <dbReference type="NCBI Taxonomy" id="1421715"/>
    <lineage>
        <taxon>Eukaryota</taxon>
        <taxon>Metazoa</taxon>
        <taxon>Ecdysozoa</taxon>
        <taxon>Arthropoda</taxon>
        <taxon>Hexapoda</taxon>
        <taxon>Insecta</taxon>
        <taxon>Pterygota</taxon>
        <taxon>Neoptera</taxon>
        <taxon>Endopterygota</taxon>
        <taxon>Coleoptera</taxon>
        <taxon>Polyphaga</taxon>
        <taxon>Elateriformia</taxon>
        <taxon>Elateroidea</taxon>
        <taxon>Lampyridae</taxon>
        <taxon>Luciolinae</taxon>
        <taxon>Aquatica</taxon>
    </lineage>
</organism>
<reference evidence="2" key="1">
    <citation type="submission" date="2023-01" db="EMBL/GenBank/DDBJ databases">
        <title>Key to firefly adult light organ development and bioluminescence: homeobox transcription factors regulate luciferase expression and transportation to peroxisome.</title>
        <authorList>
            <person name="Fu X."/>
        </authorList>
    </citation>
    <scope>NUCLEOTIDE SEQUENCE [LARGE SCALE GENOMIC DNA]</scope>
</reference>
<name>A0AAN7NTZ7_9COLE</name>
<keyword evidence="2" id="KW-1185">Reference proteome</keyword>
<evidence type="ECO:0000313" key="2">
    <source>
        <dbReference type="Proteomes" id="UP001353858"/>
    </source>
</evidence>
<dbReference type="AlphaFoldDB" id="A0AAN7NTZ7"/>
<protein>
    <submittedName>
        <fullName evidence="1">Uncharacterized protein</fullName>
    </submittedName>
</protein>
<proteinExistence type="predicted"/>
<evidence type="ECO:0000313" key="1">
    <source>
        <dbReference type="EMBL" id="KAK4871930.1"/>
    </source>
</evidence>
<accession>A0AAN7NTZ7</accession>
<comment type="caution">
    <text evidence="1">The sequence shown here is derived from an EMBL/GenBank/DDBJ whole genome shotgun (WGS) entry which is preliminary data.</text>
</comment>
<sequence>MHATIERALRNKNINVPADYVGVCLQARKLPQSYRVKYFHFGFFKNFNQLNFLTSLRPGRRVGDPVVTNIRAIKYTSDGSLLYKLRHNKINYTTMEYTRRNRKNNNAYFYEELS</sequence>
<dbReference type="Proteomes" id="UP001353858">
    <property type="component" value="Unassembled WGS sequence"/>
</dbReference>